<dbReference type="RefSeq" id="XP_025597294.1">
    <property type="nucleotide sequence ID" value="XM_025742689.1"/>
</dbReference>
<keyword evidence="3" id="KW-1133">Transmembrane helix</keyword>
<dbReference type="PANTHER" id="PTHR12953:SF0">
    <property type="entry name" value="SUN DOMAIN-CONTAINING OSSIFICATION FACTOR"/>
    <property type="match status" value="1"/>
</dbReference>
<proteinExistence type="predicted"/>
<feature type="region of interest" description="Disordered" evidence="5">
    <location>
        <begin position="1397"/>
        <end position="1507"/>
    </location>
</feature>
<feature type="region of interest" description="Disordered" evidence="5">
    <location>
        <begin position="1"/>
        <end position="45"/>
    </location>
</feature>
<evidence type="ECO:0000256" key="5">
    <source>
        <dbReference type="SAM" id="MobiDB-lite"/>
    </source>
</evidence>
<feature type="compositionally biased region" description="Polar residues" evidence="5">
    <location>
        <begin position="650"/>
        <end position="665"/>
    </location>
</feature>
<keyword evidence="4" id="KW-0472">Membrane</keyword>
<evidence type="ECO:0000259" key="6">
    <source>
        <dbReference type="PROSITE" id="PS51469"/>
    </source>
</evidence>
<feature type="region of interest" description="Disordered" evidence="5">
    <location>
        <begin position="811"/>
        <end position="933"/>
    </location>
</feature>
<dbReference type="InterPro" id="IPR012919">
    <property type="entry name" value="SUN_dom"/>
</dbReference>
<sequence length="1507" mass="159651">MPGATPGHAPSFADALAAAHADTSAGTSRAPRAAPPSAPCSSARPHRARDGMLRLHSPFSPAAQRLPVHAGHAKAAPAPRRSGVRSGVRSVPAAWVRLALVAVLLCTHTTLALFDPGEPMAVSARSPSAKAAATLIAAAVSPAGGPLRTAKAAPRDMAVAPRRGSIPPGCHRTTSFLADVCPAQGASATSSAHQLRSELILCPLAPVAPLSLDKPVGDAAETTWAVSGTVTLPRDPQAVLDLDLSDSAGTVPSLARIGEPSTAEAWPKDGEEGYWRQVGGTSHWVPAAVPLLQDEAAPSTSSGDLNSKPAMFGPREPTADEAREAYSIWSESVGGEGSDTWLSFAAWRAAYEEAQRDAAARERDEQRKTKNQARRRDDARDTETARNASSEPQSALPPSQAATRHLAPSAAPASPAESDNERESRDAVASAKASHVTLVAPAQGADTGAVPAVGNPASQLATLKHRWNFASLDCAAVVHRSNPSARFASSILSEKKDRYMLSPCPRRSEGQFVIVELCDEISIDTLVLANYEFFSRMFKRFRVRVARNLQGRDEEWQDIGTFRARNVRGLQVFNTVAPKSDARFFRYLRIDFLEHYGSEYYCPVSLLRVYGLTQMDDYIREEEELRRERDRTDSASRELDSFDEIEYSEADNNSGEPGSGEQGQWQEWSERIDAEQAEHLDVVSGQEPRASATHSSAGGDVHPPEPQETIDPAAQPANGSSLSPASASLAQRSPVPSPTTLGREDHLETAPLSSLGHAANGSPATTCRDEAAAEKPTRSSAATPVRELDAESVKLNDQASASLPLQSVASSLKQTGAAPHQDRAWLSAVHDDSAPSAVARSTSSEHRAQANHAAAPSPSLSGEERNAKAAVNASSPDSGRPALSSSASSSSSAASTSPSGSTLPVGSADGNGRSSAGASSGHGGGGSGGGGSESIYRTITKRLNALEANATLSLQYIEHSGQTLREVFARMERRQEERMGDMLRALNASNWRQIEGLKRRQQVDLQQAIFEFDVHRQQTDAERSRLVAELHILANEVLHEKRFGIAQLVLLLILFIFMALTRGSRTAPLINSGLARISGRTRPKGSALRQADDRLGSRTAVEQDTSASRRRGGHALSRDRPEHMQHTRQPSGGARVSATTRDALRAVQDLTRGAPQKQLHVVRSASRSAIPARLYSGVAADSGLGRTSRGALVEVPLHRNGSRGSRGRALRVSVPVPTRADFAEMSRDELGAWLGLLSPANRSPQRERSPPSQALREADMASVRTSAEGPRSRAASPKHRGAGHSAALTSGGEESMSSDWGTERSDDDSAVSEDGEFDVHAARMVSHDTEMPLGRDPIFGSQDTLADTTNTLHLDRSGTASPPGRSKLLSRMMNAARPSSAAPAHAGPEFASPLSAAAGLESDADDEETAPRWIEVRPRRAGSCRDARRNSGRPGSAASFTSPAAAPTTHYQTPGSPHSLGARTPLRAGTPSRSVPRSFASPAGPASAAADENVIRGSPELASAKLL</sequence>
<feature type="compositionally biased region" description="Low complexity" evidence="5">
    <location>
        <begin position="1476"/>
        <end position="1490"/>
    </location>
</feature>
<comment type="subcellular location">
    <subcellularLocation>
        <location evidence="1">Endomembrane system</location>
    </subcellularLocation>
</comment>
<gene>
    <name evidence="7" type="ORF">FA09DRAFT_330671</name>
</gene>
<evidence type="ECO:0000313" key="7">
    <source>
        <dbReference type="EMBL" id="PWN97015.1"/>
    </source>
</evidence>
<dbReference type="GO" id="GO:0012505">
    <property type="term" value="C:endomembrane system"/>
    <property type="evidence" value="ECO:0007669"/>
    <property type="project" value="UniProtKB-SubCell"/>
</dbReference>
<dbReference type="PANTHER" id="PTHR12953">
    <property type="entry name" value="MEMBRANE PROTEIN CH1 RELATED"/>
    <property type="match status" value="1"/>
</dbReference>
<feature type="compositionally biased region" description="Low complexity" evidence="5">
    <location>
        <begin position="407"/>
        <end position="417"/>
    </location>
</feature>
<evidence type="ECO:0000256" key="3">
    <source>
        <dbReference type="ARBA" id="ARBA00022989"/>
    </source>
</evidence>
<feature type="region of interest" description="Disordered" evidence="5">
    <location>
        <begin position="357"/>
        <end position="432"/>
    </location>
</feature>
<organism evidence="7 8">
    <name type="scientific">Tilletiopsis washingtonensis</name>
    <dbReference type="NCBI Taxonomy" id="58919"/>
    <lineage>
        <taxon>Eukaryota</taxon>
        <taxon>Fungi</taxon>
        <taxon>Dikarya</taxon>
        <taxon>Basidiomycota</taxon>
        <taxon>Ustilaginomycotina</taxon>
        <taxon>Exobasidiomycetes</taxon>
        <taxon>Entylomatales</taxon>
        <taxon>Entylomatales incertae sedis</taxon>
        <taxon>Tilletiopsis</taxon>
    </lineage>
</organism>
<protein>
    <recommendedName>
        <fullName evidence="6">SUN domain-containing protein</fullName>
    </recommendedName>
</protein>
<feature type="compositionally biased region" description="Basic and acidic residues" evidence="5">
    <location>
        <begin position="1414"/>
        <end position="1429"/>
    </location>
</feature>
<feature type="region of interest" description="Disordered" evidence="5">
    <location>
        <begin position="623"/>
        <end position="665"/>
    </location>
</feature>
<dbReference type="STRING" id="58919.A0A316Z9S8"/>
<feature type="compositionally biased region" description="Basic and acidic residues" evidence="5">
    <location>
        <begin position="357"/>
        <end position="384"/>
    </location>
</feature>
<evidence type="ECO:0000256" key="1">
    <source>
        <dbReference type="ARBA" id="ARBA00004308"/>
    </source>
</evidence>
<dbReference type="PROSITE" id="PS51469">
    <property type="entry name" value="SUN"/>
    <property type="match status" value="1"/>
</dbReference>
<feature type="compositionally biased region" description="Low complexity" evidence="5">
    <location>
        <begin position="8"/>
        <end position="32"/>
    </location>
</feature>
<dbReference type="OrthoDB" id="266334at2759"/>
<feature type="compositionally biased region" description="Gly residues" evidence="5">
    <location>
        <begin position="920"/>
        <end position="932"/>
    </location>
</feature>
<keyword evidence="8" id="KW-1185">Reference proteome</keyword>
<dbReference type="EMBL" id="KZ819296">
    <property type="protein sequence ID" value="PWN97015.1"/>
    <property type="molecule type" value="Genomic_DNA"/>
</dbReference>
<dbReference type="Proteomes" id="UP000245946">
    <property type="component" value="Unassembled WGS sequence"/>
</dbReference>
<feature type="region of interest" description="Disordered" evidence="5">
    <location>
        <begin position="1078"/>
        <end position="1139"/>
    </location>
</feature>
<feature type="compositionally biased region" description="Basic and acidic residues" evidence="5">
    <location>
        <begin position="1116"/>
        <end position="1125"/>
    </location>
</feature>
<evidence type="ECO:0000313" key="8">
    <source>
        <dbReference type="Proteomes" id="UP000245946"/>
    </source>
</evidence>
<feature type="domain" description="SUN" evidence="6">
    <location>
        <begin position="446"/>
        <end position="614"/>
    </location>
</feature>
<accession>A0A316Z9S8</accession>
<feature type="compositionally biased region" description="Low complexity" evidence="5">
    <location>
        <begin position="1434"/>
        <end position="1449"/>
    </location>
</feature>
<reference evidence="7 8" key="1">
    <citation type="journal article" date="2018" name="Mol. Biol. Evol.">
        <title>Broad Genomic Sampling Reveals a Smut Pathogenic Ancestry of the Fungal Clade Ustilaginomycotina.</title>
        <authorList>
            <person name="Kijpornyongpan T."/>
            <person name="Mondo S.J."/>
            <person name="Barry K."/>
            <person name="Sandor L."/>
            <person name="Lee J."/>
            <person name="Lipzen A."/>
            <person name="Pangilinan J."/>
            <person name="LaButti K."/>
            <person name="Hainaut M."/>
            <person name="Henrissat B."/>
            <person name="Grigoriev I.V."/>
            <person name="Spatafora J.W."/>
            <person name="Aime M.C."/>
        </authorList>
    </citation>
    <scope>NUCLEOTIDE SEQUENCE [LARGE SCALE GENOMIC DNA]</scope>
    <source>
        <strain evidence="7 8">MCA 4186</strain>
    </source>
</reference>
<keyword evidence="2" id="KW-0812">Transmembrane</keyword>
<dbReference type="GO" id="GO:0016020">
    <property type="term" value="C:membrane"/>
    <property type="evidence" value="ECO:0007669"/>
    <property type="project" value="InterPro"/>
</dbReference>
<feature type="region of interest" description="Disordered" evidence="5">
    <location>
        <begin position="682"/>
        <end position="793"/>
    </location>
</feature>
<feature type="compositionally biased region" description="Low complexity" evidence="5">
    <location>
        <begin position="878"/>
        <end position="919"/>
    </location>
</feature>
<dbReference type="GO" id="GO:0005737">
    <property type="term" value="C:cytoplasm"/>
    <property type="evidence" value="ECO:0007669"/>
    <property type="project" value="TreeGrafter"/>
</dbReference>
<evidence type="ECO:0000256" key="4">
    <source>
        <dbReference type="ARBA" id="ARBA00023136"/>
    </source>
</evidence>
<feature type="compositionally biased region" description="Polar residues" evidence="5">
    <location>
        <begin position="387"/>
        <end position="402"/>
    </location>
</feature>
<feature type="compositionally biased region" description="Basic and acidic residues" evidence="5">
    <location>
        <begin position="767"/>
        <end position="777"/>
    </location>
</feature>
<name>A0A316Z9S8_9BASI</name>
<feature type="region of interest" description="Disordered" evidence="5">
    <location>
        <begin position="1240"/>
        <end position="1312"/>
    </location>
</feature>
<dbReference type="GO" id="GO:0034975">
    <property type="term" value="P:protein folding in endoplasmic reticulum"/>
    <property type="evidence" value="ECO:0007669"/>
    <property type="project" value="TreeGrafter"/>
</dbReference>
<evidence type="ECO:0000256" key="2">
    <source>
        <dbReference type="ARBA" id="ARBA00022692"/>
    </source>
</evidence>
<dbReference type="GeneID" id="37270233"/>
<feature type="compositionally biased region" description="Low complexity" evidence="5">
    <location>
        <begin position="720"/>
        <end position="730"/>
    </location>
</feature>
<feature type="region of interest" description="Disordered" evidence="5">
    <location>
        <begin position="295"/>
        <end position="319"/>
    </location>
</feature>
<feature type="compositionally biased region" description="Basic and acidic residues" evidence="5">
    <location>
        <begin position="623"/>
        <end position="640"/>
    </location>
</feature>
<dbReference type="Pfam" id="PF07738">
    <property type="entry name" value="Sad1_UNC"/>
    <property type="match status" value="1"/>
</dbReference>
<dbReference type="InterPro" id="IPR045120">
    <property type="entry name" value="Suco/Slp1-like"/>
</dbReference>